<organism evidence="2 3">
    <name type="scientific">Artemia franciscana</name>
    <name type="common">Brine shrimp</name>
    <name type="synonym">Artemia sanfranciscana</name>
    <dbReference type="NCBI Taxonomy" id="6661"/>
    <lineage>
        <taxon>Eukaryota</taxon>
        <taxon>Metazoa</taxon>
        <taxon>Ecdysozoa</taxon>
        <taxon>Arthropoda</taxon>
        <taxon>Crustacea</taxon>
        <taxon>Branchiopoda</taxon>
        <taxon>Anostraca</taxon>
        <taxon>Artemiidae</taxon>
        <taxon>Artemia</taxon>
    </lineage>
</organism>
<dbReference type="GO" id="GO:0003887">
    <property type="term" value="F:DNA-directed DNA polymerase activity"/>
    <property type="evidence" value="ECO:0007669"/>
    <property type="project" value="TreeGrafter"/>
</dbReference>
<feature type="region of interest" description="Disordered" evidence="1">
    <location>
        <begin position="1"/>
        <end position="78"/>
    </location>
</feature>
<dbReference type="Proteomes" id="UP001187531">
    <property type="component" value="Unassembled WGS sequence"/>
</dbReference>
<keyword evidence="3" id="KW-1185">Reference proteome</keyword>
<dbReference type="PANTHER" id="PTHR14303">
    <property type="entry name" value="DNA POLYMERASE DELTA SUBUNIT 4"/>
    <property type="match status" value="1"/>
</dbReference>
<dbReference type="GO" id="GO:0006261">
    <property type="term" value="P:DNA-templated DNA replication"/>
    <property type="evidence" value="ECO:0007669"/>
    <property type="project" value="TreeGrafter"/>
</dbReference>
<feature type="compositionally biased region" description="Basic and acidic residues" evidence="1">
    <location>
        <begin position="38"/>
        <end position="56"/>
    </location>
</feature>
<feature type="compositionally biased region" description="Basic residues" evidence="1">
    <location>
        <begin position="1"/>
        <end position="10"/>
    </location>
</feature>
<dbReference type="GO" id="GO:0000731">
    <property type="term" value="P:DNA synthesis involved in DNA repair"/>
    <property type="evidence" value="ECO:0007669"/>
    <property type="project" value="InterPro"/>
</dbReference>
<reference evidence="2" key="1">
    <citation type="submission" date="2023-07" db="EMBL/GenBank/DDBJ databases">
        <title>Chromosome-level genome assembly of Artemia franciscana.</title>
        <authorList>
            <person name="Jo E."/>
        </authorList>
    </citation>
    <scope>NUCLEOTIDE SEQUENCE</scope>
    <source>
        <tissue evidence="2">Whole body</tissue>
    </source>
</reference>
<sequence length="155" mass="17729">MPKSKTRRQKNVANFYPVAKQPEPKKVAKLTNVSKSKPLGEKNKVLTHGGDGRSRENGLYVGSSGKDPERIKMPGEFVSPSFTAPSFTKLRTEEDAKRVLLEFDFNHRFGPCSGISRRDRWNRAQKFNLNPPEQVLRILQKYPNLNANNWQKYGL</sequence>
<dbReference type="InterPro" id="IPR007218">
    <property type="entry name" value="DNA_pol_delta_4"/>
</dbReference>
<dbReference type="AlphaFoldDB" id="A0AA88HXM6"/>
<comment type="caution">
    <text evidence="2">The sequence shown here is derived from an EMBL/GenBank/DDBJ whole genome shotgun (WGS) entry which is preliminary data.</text>
</comment>
<protein>
    <recommendedName>
        <fullName evidence="4">DNA polymerase delta subunit 4</fullName>
    </recommendedName>
</protein>
<evidence type="ECO:0000313" key="3">
    <source>
        <dbReference type="Proteomes" id="UP001187531"/>
    </source>
</evidence>
<dbReference type="Pfam" id="PF04081">
    <property type="entry name" value="DNA_pol_delta_4"/>
    <property type="match status" value="1"/>
</dbReference>
<name>A0AA88HXM6_ARTSF</name>
<proteinExistence type="predicted"/>
<accession>A0AA88HXM6</accession>
<gene>
    <name evidence="2" type="ORF">QYM36_010945</name>
</gene>
<dbReference type="PANTHER" id="PTHR14303:SF0">
    <property type="entry name" value="DNA POLYMERASE DELTA SUBUNIT 4"/>
    <property type="match status" value="1"/>
</dbReference>
<evidence type="ECO:0000313" key="2">
    <source>
        <dbReference type="EMBL" id="KAK2712087.1"/>
    </source>
</evidence>
<evidence type="ECO:0000256" key="1">
    <source>
        <dbReference type="SAM" id="MobiDB-lite"/>
    </source>
</evidence>
<dbReference type="GO" id="GO:0043625">
    <property type="term" value="C:delta DNA polymerase complex"/>
    <property type="evidence" value="ECO:0007669"/>
    <property type="project" value="TreeGrafter"/>
</dbReference>
<evidence type="ECO:0008006" key="4">
    <source>
        <dbReference type="Google" id="ProtNLM"/>
    </source>
</evidence>
<dbReference type="EMBL" id="JAVRJZ010000015">
    <property type="protein sequence ID" value="KAK2712087.1"/>
    <property type="molecule type" value="Genomic_DNA"/>
</dbReference>